<dbReference type="PANTHER" id="PTHR34776:SF1">
    <property type="entry name" value="F17F16.3 PROTEIN"/>
    <property type="match status" value="1"/>
</dbReference>
<dbReference type="EMBL" id="BKCJ010083045">
    <property type="protein sequence ID" value="GEW97425.1"/>
    <property type="molecule type" value="Genomic_DNA"/>
</dbReference>
<evidence type="ECO:0000313" key="1">
    <source>
        <dbReference type="EMBL" id="GEW97425.1"/>
    </source>
</evidence>
<protein>
    <submittedName>
        <fullName evidence="1">Uncharacterized protein</fullName>
    </submittedName>
</protein>
<name>A0A699H0B5_TANCI</name>
<reference evidence="1" key="1">
    <citation type="journal article" date="2019" name="Sci. Rep.">
        <title>Draft genome of Tanacetum cinerariifolium, the natural source of mosquito coil.</title>
        <authorList>
            <person name="Yamashiro T."/>
            <person name="Shiraishi A."/>
            <person name="Satake H."/>
            <person name="Nakayama K."/>
        </authorList>
    </citation>
    <scope>NUCLEOTIDE SEQUENCE</scope>
</reference>
<organism evidence="1">
    <name type="scientific">Tanacetum cinerariifolium</name>
    <name type="common">Dalmatian daisy</name>
    <name type="synonym">Chrysanthemum cinerariifolium</name>
    <dbReference type="NCBI Taxonomy" id="118510"/>
    <lineage>
        <taxon>Eukaryota</taxon>
        <taxon>Viridiplantae</taxon>
        <taxon>Streptophyta</taxon>
        <taxon>Embryophyta</taxon>
        <taxon>Tracheophyta</taxon>
        <taxon>Spermatophyta</taxon>
        <taxon>Magnoliopsida</taxon>
        <taxon>eudicotyledons</taxon>
        <taxon>Gunneridae</taxon>
        <taxon>Pentapetalae</taxon>
        <taxon>asterids</taxon>
        <taxon>campanulids</taxon>
        <taxon>Asterales</taxon>
        <taxon>Asteraceae</taxon>
        <taxon>Asteroideae</taxon>
        <taxon>Anthemideae</taxon>
        <taxon>Anthemidinae</taxon>
        <taxon>Tanacetum</taxon>
    </lineage>
</organism>
<accession>A0A699H0B5</accession>
<dbReference type="AlphaFoldDB" id="A0A699H0B5"/>
<sequence>MMSLYYTLLLLKRLANTVSKKLAYTAYLHWHWGGRVGGLDNGSNHFRFKWPLLVQGSQETEEAVFHERLQERFGKLHYHAADLPNFLNYEGCEFLLISASDNIHEELGVDVHEDTSCSDLINTSGAQNSTDALLKGI</sequence>
<dbReference type="PANTHER" id="PTHR34776">
    <property type="entry name" value="F17F16.3 PROTEIN"/>
    <property type="match status" value="1"/>
</dbReference>
<comment type="caution">
    <text evidence="1">The sequence shown here is derived from an EMBL/GenBank/DDBJ whole genome shotgun (WGS) entry which is preliminary data.</text>
</comment>
<proteinExistence type="predicted"/>
<gene>
    <name evidence="1" type="ORF">Tci_269401</name>
</gene>